<dbReference type="HOGENOM" id="CLU_413918_0_0_1"/>
<evidence type="ECO:0000313" key="2">
    <source>
        <dbReference type="EMBL" id="EKD18788.1"/>
    </source>
</evidence>
<accession>K1XD79</accession>
<feature type="compositionally biased region" description="Basic residues" evidence="1">
    <location>
        <begin position="228"/>
        <end position="243"/>
    </location>
</feature>
<protein>
    <submittedName>
        <fullName evidence="2">Polyprotein</fullName>
    </submittedName>
</protein>
<feature type="region of interest" description="Disordered" evidence="1">
    <location>
        <begin position="208"/>
        <end position="245"/>
    </location>
</feature>
<evidence type="ECO:0000313" key="3">
    <source>
        <dbReference type="Proteomes" id="UP000006753"/>
    </source>
</evidence>
<name>K1XD79_MARBU</name>
<dbReference type="eggNOG" id="KOG0017">
    <property type="taxonomic scope" value="Eukaryota"/>
</dbReference>
<dbReference type="InParanoid" id="K1XD79"/>
<organism evidence="2 3">
    <name type="scientific">Marssonina brunnea f. sp. multigermtubi (strain MB_m1)</name>
    <name type="common">Marssonina leaf spot fungus</name>
    <dbReference type="NCBI Taxonomy" id="1072389"/>
    <lineage>
        <taxon>Eukaryota</taxon>
        <taxon>Fungi</taxon>
        <taxon>Dikarya</taxon>
        <taxon>Ascomycota</taxon>
        <taxon>Pezizomycotina</taxon>
        <taxon>Leotiomycetes</taxon>
        <taxon>Helotiales</taxon>
        <taxon>Drepanopezizaceae</taxon>
        <taxon>Drepanopeziza</taxon>
    </lineage>
</organism>
<reference evidence="2 3" key="1">
    <citation type="journal article" date="2012" name="BMC Genomics">
        <title>Sequencing the genome of Marssonina brunnea reveals fungus-poplar co-evolution.</title>
        <authorList>
            <person name="Zhu S."/>
            <person name="Cao Y.-Z."/>
            <person name="Jiang C."/>
            <person name="Tan B.-Y."/>
            <person name="Wang Z."/>
            <person name="Feng S."/>
            <person name="Zhang L."/>
            <person name="Su X.-H."/>
            <person name="Brejova B."/>
            <person name="Vinar T."/>
            <person name="Xu M."/>
            <person name="Wang M.-X."/>
            <person name="Zhang S.-G."/>
            <person name="Huang M.-R."/>
            <person name="Wu R."/>
            <person name="Zhou Y."/>
        </authorList>
    </citation>
    <scope>NUCLEOTIDE SEQUENCE [LARGE SCALE GENOMIC DNA]</scope>
    <source>
        <strain evidence="2 3">MB_m1</strain>
    </source>
</reference>
<keyword evidence="3" id="KW-1185">Reference proteome</keyword>
<proteinExistence type="predicted"/>
<dbReference type="KEGG" id="mbe:MBM_03030"/>
<dbReference type="Proteomes" id="UP000006753">
    <property type="component" value="Unassembled WGS sequence"/>
</dbReference>
<dbReference type="OrthoDB" id="5242358at2759"/>
<gene>
    <name evidence="2" type="ORF">MBM_03030</name>
</gene>
<dbReference type="AlphaFoldDB" id="K1XD79"/>
<dbReference type="EMBL" id="JH921432">
    <property type="protein sequence ID" value="EKD18788.1"/>
    <property type="molecule type" value="Genomic_DNA"/>
</dbReference>
<sequence>MIYNSIYYSISNLINSKDNKSSPLTFDCLVTLDYPLTLDYNLYYRFIRLDPYPTHWFIDNLTYHSSSNTANFKDEKQIEEVEAEVMIVEATIRKTLTVKITTKEVEEAVEEKVEEEVKEEVEEEVVEKAELIGGLSKMYRHKKELKYNKGIVAVQLQLAIDIIQKERQILEYTAPPTMYYASNDHNCDTNCNYETYYTDRNYKRSGESYNRSLKGYNRGNKGRDKNRGFARKRRNKGFRKGRKPKYDEYDHGDRNYFTQTFLTEAKEVISAETIAILQKRSAYYAFITLDAMNFSIEEDKTVPLKTYISHSRYSAYRFQSFFLDSGAAILVEAYNSVGKVERYYGPLRRIYNILKEELAAFKAINDTAGPGGIVLTLLVYGAYPRLSKTDSLALSITKRREAFRAAIKEIRRLQAERKVKDALAMRNGLNTLETFNLSLQSNVRVYKEVKGKPSKSEWTGPHKLIARENETCKVLVNDRISEFRSVIVKPYYKTPSDTLNLEESLPPNRSTKAKLLPVQFTRQLTTLAIKIGSRSRKPKGNLAVRYSPRHLFASIKEFKDFDEQFLNYESDVIIVFLTHKEKADIALFTKLRNEGVITTPGEQFVKSRFQELKGLIEKEVFEVVEYNLAVHGTGRIFNSRMVDKVKGKNTPELYEKSRLVIQA</sequence>
<evidence type="ECO:0000256" key="1">
    <source>
        <dbReference type="SAM" id="MobiDB-lite"/>
    </source>
</evidence>